<proteinExistence type="inferred from homology"/>
<dbReference type="VEuPathDB" id="FungiDB:B1J91_L08624g"/>
<dbReference type="InterPro" id="IPR021843">
    <property type="entry name" value="PSME4_C"/>
</dbReference>
<dbReference type="GO" id="GO:0034515">
    <property type="term" value="C:proteasome storage granule"/>
    <property type="evidence" value="ECO:0007669"/>
    <property type="project" value="EnsemblFungi"/>
</dbReference>
<organism evidence="10 11">
    <name type="scientific">Candida glabrata</name>
    <name type="common">Yeast</name>
    <name type="synonym">Torulopsis glabrata</name>
    <dbReference type="NCBI Taxonomy" id="5478"/>
    <lineage>
        <taxon>Eukaryota</taxon>
        <taxon>Fungi</taxon>
        <taxon>Dikarya</taxon>
        <taxon>Ascomycota</taxon>
        <taxon>Saccharomycotina</taxon>
        <taxon>Saccharomycetes</taxon>
        <taxon>Saccharomycetales</taxon>
        <taxon>Saccharomycetaceae</taxon>
        <taxon>Nakaseomyces</taxon>
    </lineage>
</organism>
<dbReference type="GO" id="GO:0061136">
    <property type="term" value="P:regulation of proteasomal protein catabolic process"/>
    <property type="evidence" value="ECO:0007669"/>
    <property type="project" value="EnsemblFungi"/>
</dbReference>
<dbReference type="GO" id="GO:0016504">
    <property type="term" value="F:peptidase activator activity"/>
    <property type="evidence" value="ECO:0007669"/>
    <property type="project" value="EnsemblFungi"/>
</dbReference>
<sequence>MTPQRSSSSDEGRKNKKPRLEGSSLSSGTTLSIDQLFENRLKHYNLDYNLDANIHAKNIYDPKSRYFSRSVEPNFPIVETLPYKIESHLDQGRYLCYVVYNLYLSITSEDIQGLIPISCKDLAALRNEVDSIVLQTDLFKISNGYGDVESHSNDIGDFDETEDLEEQLDDNDFIDIGGPDFNATGKITNKSLNIINVNYWTNELKNCMHFDFPLSLRLALAKVYYYLSLVQGQKVYRQLHVSIFETLVNADDDGTNFTDLLLNSGLVLDHQVMYDFLSEFLPYPDSDFVRYDLTSKDDLFLFRLLLRLAHAAKPFYDKKNTDLLSKIMSQLLSSLAPSTMSTILPMITSFVPFQYKKGSNIIDYFTFLFSMWSSVSANIAVDTHMYDLVGNVSEDVHKYISNNSPTENDKVSFGEFGIFTENQASFMFNRLQGHLRTDGQIHSYSRTVRPFVYMMNGCNIDSFLVLLKKLAKSIETFVHPSNNGFWTKPISKFIHGFIKMYHGRVMKEKKMVLEDIKSSIFLNGDIHGDIVDIFLPLIKIGSQNKNSDITNSYISSLAYLLSTQPPNSSQIYDGVILDLYDSLGGEYINSRHRTIASLKQFTRVVRFMAEDPLYRTHISNILLILVSKIDLNDVQLTSNLINGIVSIVSFIPLKTFESKEEILSFESHTIPFIEQHYYYLKTAAAGSLFEYEPEFLDKAFKASTTAFENILKIFVDKLYQLVDVDLEDRLITKINQTAMIMQDSMDDFLFSYYADLMIRMFWENDSFKEKNPNYEIISIPLAAIIKRDSKRSKELVISLINNIKLQVERGAGSIRSASEIQLRDVKLVLYLSTLNDVLRQSHASILEYGKQLMEFFEFIFEEITNPPLDVMTSILLHNTLSSLTTTELVDTRLFSQYCDLDLSEMWGGLQFDNRKYQSHNLDFTWHVPSRDEVDFAIELVDKMVECCHKAVDDLKKEPSTDTVYGDKIQKYVLIITHALSGSSLLFDPDYNRQLSKSTGWKYMDEKLANFQNQQDDSKEQTKEISLEPHPEKNLAVESTSDDSIHISSEETNLIMEDSITSEVPSGPVTPSFGTESHTQGIPFENTFREIDIYKSNYYFGNKEEERFNDPQYLHIHKLRAQIGSFFHNLYLFLGKHFENNTSMFQILLHGMKVWFADVGREVIFNEEPNAFLDLDFLENIQSLSHLEEPFTRTCLAVKSDYFHQSRVLLQSTTRIPSALENILLRDIIHLSISIYPDIFTSAQTTLVYCMKQIVGSYHTVLNVILDSLETSIKLADHMKIEVILKLLLVKKIYRKLMSDYKNLERLLFLLIDCCKINELEIAVYAEQFLLSIGKGVKIPSSVCVLNMHSYKPIEPPEEFIHLQVEAVKLAKERKRAYFLDLLTGLQRKFIAYIENNKDLGWKIPMFVVQYITKLQSSLETQPESVYVEAVLNQTDTRHPQMIHLIIKSILGIANKILSMSDYQYDISKAYESTFDPGYIEKIATDNLDAQVQFTDEVGNFTKPSYYIDSRSYVGWLCWGAEMKVMKTIPIQLSLEPSEAETLKMIGSILTKSWLHEVCTHLIHDNENRGVFSSGNVSFFSFLLLLINNGFCGLQVEDIFGLCNDIYDTNDKPSMIMSVEIVAGLITGTKYMVPEMIGKRDRFLEKFLNQKLGAELNHDAFEIWSTLTWWLPTVVDIRRCPPLYDVFRKFTETLSTDSDAATDQVFKIQMFRSFLIGLEYRSPDAEKELLNLVFDHPYEHVRESIAKLFATLVQNKSCPSYSSAQKLLEVNFNKYGGLGVPLKSIPDDIDNFIRDKFALLDNVYHSLDRTLSSQKLIKSRYYYIASTLYYWIREMARGPNRVLLIPYISEIVIPFLVSLIRQKELSKLSGLDLKKLYVGLAYMPYRISDLTPVINALCDKQQNDSSYLLQIQLSFMQHFFSNQLLQLSSDESNRILTFVTENLYNSDFVEVRIKAAAVLSDIVHNLKENDLVTLINSFEKGLGSHPWEIKKELSKNDPVIHGNILGLGAIISAFPYVFPLPKWIPKQLSTISSWARTNGISGMAAKNTINEFKKVRADTWHFDRLSFTSTELEDLEGVLWRSYYA</sequence>
<dbReference type="PANTHER" id="PTHR32170:SF3">
    <property type="entry name" value="PROTEASOME ACTIVATOR COMPLEX SUBUNIT 4"/>
    <property type="match status" value="1"/>
</dbReference>
<dbReference type="InterPro" id="IPR016024">
    <property type="entry name" value="ARM-type_fold"/>
</dbReference>
<name>A0A0W0EGJ6_CANGB</name>
<dbReference type="SUPFAM" id="SSF48371">
    <property type="entry name" value="ARM repeat"/>
    <property type="match status" value="1"/>
</dbReference>
<gene>
    <name evidence="9" type="ORF">AO440_005187</name>
    <name evidence="10" type="ORF">AO440_005818</name>
</gene>
<feature type="domain" description="Proteasome activator Blm10 middle HEAT repeats region" evidence="7">
    <location>
        <begin position="467"/>
        <end position="986"/>
    </location>
</feature>
<evidence type="ECO:0000313" key="10">
    <source>
        <dbReference type="EMBL" id="KTB12746.1"/>
    </source>
</evidence>
<dbReference type="GO" id="GO:0010499">
    <property type="term" value="P:proteasomal ubiquitin-independent protein catabolic process"/>
    <property type="evidence" value="ECO:0007669"/>
    <property type="project" value="EnsemblFungi"/>
</dbReference>
<dbReference type="InterPro" id="IPR032430">
    <property type="entry name" value="Blm10_mid"/>
</dbReference>
<dbReference type="Pfam" id="PF16547">
    <property type="entry name" value="BLM10_N"/>
    <property type="match status" value="1"/>
</dbReference>
<keyword evidence="3" id="KW-0227">DNA damage</keyword>
<evidence type="ECO:0000259" key="8">
    <source>
        <dbReference type="Pfam" id="PF16547"/>
    </source>
</evidence>
<evidence type="ECO:0000259" key="6">
    <source>
        <dbReference type="Pfam" id="PF11919"/>
    </source>
</evidence>
<feature type="domain" description="Proteasome activator complex subunit 4 C-terminal" evidence="6">
    <location>
        <begin position="1999"/>
        <end position="2084"/>
    </location>
</feature>
<dbReference type="VEuPathDB" id="FungiDB:CAGL0L08624g"/>
<dbReference type="Pfam" id="PF16507">
    <property type="entry name" value="HEAT_PSME4_mid"/>
    <property type="match status" value="1"/>
</dbReference>
<feature type="region of interest" description="Disordered" evidence="5">
    <location>
        <begin position="1010"/>
        <end position="1043"/>
    </location>
</feature>
<keyword evidence="10" id="KW-0647">Proteasome</keyword>
<evidence type="ECO:0000256" key="4">
    <source>
        <dbReference type="ARBA" id="ARBA00023204"/>
    </source>
</evidence>
<evidence type="ECO:0000259" key="7">
    <source>
        <dbReference type="Pfam" id="PF16507"/>
    </source>
</evidence>
<reference evidence="10 11" key="1">
    <citation type="submission" date="2015-10" db="EMBL/GenBank/DDBJ databases">
        <title>Draft genomes sequences of Candida glabrata isolates 1A, 1B, 2A, 2B, 3A and 3B.</title>
        <authorList>
            <person name="Haavelsrud O.E."/>
            <person name="Gaustad P."/>
        </authorList>
    </citation>
    <scope>NUCLEOTIDE SEQUENCE [LARGE SCALE GENOMIC DNA]</scope>
    <source>
        <strain evidence="10">910700640</strain>
    </source>
</reference>
<evidence type="ECO:0000313" key="9">
    <source>
        <dbReference type="EMBL" id="KTA98429.1"/>
    </source>
</evidence>
<dbReference type="GO" id="GO:0070628">
    <property type="term" value="F:proteasome binding"/>
    <property type="evidence" value="ECO:0007669"/>
    <property type="project" value="EnsemblFungi"/>
</dbReference>
<protein>
    <submittedName>
        <fullName evidence="10">Proteasome activator BLM10</fullName>
    </submittedName>
</protein>
<dbReference type="InterPro" id="IPR032372">
    <property type="entry name" value="Blm10_N"/>
</dbReference>
<evidence type="ECO:0000256" key="3">
    <source>
        <dbReference type="ARBA" id="ARBA00022763"/>
    </source>
</evidence>
<dbReference type="VEuPathDB" id="FungiDB:GVI51_L08591"/>
<keyword evidence="2" id="KW-0677">Repeat</keyword>
<dbReference type="GO" id="GO:0006281">
    <property type="term" value="P:DNA repair"/>
    <property type="evidence" value="ECO:0007669"/>
    <property type="project" value="UniProtKB-KW"/>
</dbReference>
<comment type="similarity">
    <text evidence="1">Belongs to the BLM10 family.</text>
</comment>
<dbReference type="EMBL" id="LLZZ01000153">
    <property type="protein sequence ID" value="KTA98429.1"/>
    <property type="molecule type" value="Genomic_DNA"/>
</dbReference>
<feature type="domain" description="Proteasome activator Blm10 N-terminal" evidence="8">
    <location>
        <begin position="37"/>
        <end position="114"/>
    </location>
</feature>
<evidence type="ECO:0000256" key="1">
    <source>
        <dbReference type="ARBA" id="ARBA00005739"/>
    </source>
</evidence>
<dbReference type="VEuPathDB" id="FungiDB:GWK60_L12639"/>
<comment type="caution">
    <text evidence="10">The sequence shown here is derived from an EMBL/GenBank/DDBJ whole genome shotgun (WGS) entry which is preliminary data.</text>
</comment>
<evidence type="ECO:0000313" key="11">
    <source>
        <dbReference type="Proteomes" id="UP000054886"/>
    </source>
</evidence>
<dbReference type="GO" id="GO:0005829">
    <property type="term" value="C:cytosol"/>
    <property type="evidence" value="ECO:0007669"/>
    <property type="project" value="TreeGrafter"/>
</dbReference>
<dbReference type="Pfam" id="PF11919">
    <property type="entry name" value="PSME4_C"/>
    <property type="match status" value="1"/>
</dbReference>
<keyword evidence="4" id="KW-0234">DNA repair</keyword>
<dbReference type="GO" id="GO:0043248">
    <property type="term" value="P:proteasome assembly"/>
    <property type="evidence" value="ECO:0007669"/>
    <property type="project" value="EnsemblFungi"/>
</dbReference>
<dbReference type="GO" id="GO:1902906">
    <property type="term" value="P:proteasome storage granule assembly"/>
    <property type="evidence" value="ECO:0007669"/>
    <property type="project" value="EnsemblFungi"/>
</dbReference>
<dbReference type="GO" id="GO:0000502">
    <property type="term" value="C:proteasome complex"/>
    <property type="evidence" value="ECO:0007669"/>
    <property type="project" value="UniProtKB-KW"/>
</dbReference>
<dbReference type="InterPro" id="IPR035309">
    <property type="entry name" value="PSME4"/>
</dbReference>
<dbReference type="EMBL" id="LLZZ01000016">
    <property type="protein sequence ID" value="KTB12746.1"/>
    <property type="molecule type" value="Genomic_DNA"/>
</dbReference>
<dbReference type="GO" id="GO:1990236">
    <property type="term" value="P:proteasome core complex import into nucleus"/>
    <property type="evidence" value="ECO:0007669"/>
    <property type="project" value="EnsemblFungi"/>
</dbReference>
<dbReference type="GO" id="GO:0005634">
    <property type="term" value="C:nucleus"/>
    <property type="evidence" value="ECO:0007669"/>
    <property type="project" value="UniProtKB-SubCell"/>
</dbReference>
<feature type="compositionally biased region" description="Basic and acidic residues" evidence="5">
    <location>
        <begin position="1015"/>
        <end position="1034"/>
    </location>
</feature>
<accession>A0A0W0EGJ6</accession>
<dbReference type="PANTHER" id="PTHR32170">
    <property type="entry name" value="PROTEASOME ACTIVATOR COMPLEX SUBUNIT 4"/>
    <property type="match status" value="1"/>
</dbReference>
<evidence type="ECO:0000256" key="5">
    <source>
        <dbReference type="SAM" id="MobiDB-lite"/>
    </source>
</evidence>
<dbReference type="Proteomes" id="UP000054886">
    <property type="component" value="Unassembled WGS sequence"/>
</dbReference>
<evidence type="ECO:0000256" key="2">
    <source>
        <dbReference type="ARBA" id="ARBA00022737"/>
    </source>
</evidence>
<dbReference type="Gene3D" id="1.10.287.2210">
    <property type="match status" value="1"/>
</dbReference>
<feature type="region of interest" description="Disordered" evidence="5">
    <location>
        <begin position="1"/>
        <end position="27"/>
    </location>
</feature>